<dbReference type="Proteomes" id="UP001254848">
    <property type="component" value="Unassembled WGS sequence"/>
</dbReference>
<dbReference type="InterPro" id="IPR029063">
    <property type="entry name" value="SAM-dependent_MTases_sf"/>
</dbReference>
<dbReference type="GO" id="GO:0032259">
    <property type="term" value="P:methylation"/>
    <property type="evidence" value="ECO:0007669"/>
    <property type="project" value="UniProtKB-KW"/>
</dbReference>
<dbReference type="InterPro" id="IPR020027">
    <property type="entry name" value="Pseudamin_synth-assoc_MeTrfase"/>
</dbReference>
<sequence length="204" mass="23673">MYKTEQEKFWAGQFGDEYVERNRGGDIIASNTAMFARIMARTNGVKSLIEFGANIGLNLIAIRQLYPDIELSAIEINERAVARLTALEYIKTYPMSILDFAGDYQRDFALIKGVLIHLNPDVLPQVYDLLYRTSKRYICLAEYYNPAPVEISYRGHSGKLFKRDFAGEMLERFADLKLIDYGFVYHRDPNFPQDDLTWFLLEKK</sequence>
<dbReference type="EMBL" id="JAUOZS010000001">
    <property type="protein sequence ID" value="MDT8903907.1"/>
    <property type="molecule type" value="Genomic_DNA"/>
</dbReference>
<keyword evidence="1" id="KW-0489">Methyltransferase</keyword>
<dbReference type="Gene3D" id="3.40.50.150">
    <property type="entry name" value="Vaccinia Virus protein VP39"/>
    <property type="match status" value="1"/>
</dbReference>
<name>A0ABU3P4E1_9FIRM</name>
<evidence type="ECO:0000313" key="2">
    <source>
        <dbReference type="Proteomes" id="UP001254848"/>
    </source>
</evidence>
<dbReference type="NCBIfam" id="TIGR03587">
    <property type="entry name" value="Pse_Me-ase"/>
    <property type="match status" value="1"/>
</dbReference>
<proteinExistence type="predicted"/>
<evidence type="ECO:0000313" key="1">
    <source>
        <dbReference type="EMBL" id="MDT8903907.1"/>
    </source>
</evidence>
<organism evidence="1 2">
    <name type="scientific">Anaeroselena agilis</name>
    <dbReference type="NCBI Taxonomy" id="3063788"/>
    <lineage>
        <taxon>Bacteria</taxon>
        <taxon>Bacillati</taxon>
        <taxon>Bacillota</taxon>
        <taxon>Negativicutes</taxon>
        <taxon>Acetonemataceae</taxon>
        <taxon>Anaeroselena</taxon>
    </lineage>
</organism>
<dbReference type="SUPFAM" id="SSF53335">
    <property type="entry name" value="S-adenosyl-L-methionine-dependent methyltransferases"/>
    <property type="match status" value="1"/>
</dbReference>
<accession>A0ABU3P4E1</accession>
<reference evidence="1 2" key="1">
    <citation type="submission" date="2023-07" db="EMBL/GenBank/DDBJ databases">
        <title>The novel representative of Negativicutes class, Anaeroselena agilis gen. nov. sp. nov.</title>
        <authorList>
            <person name="Prokofeva M.I."/>
            <person name="Elcheninov A.G."/>
            <person name="Klyukina A."/>
            <person name="Kublanov I.V."/>
            <person name="Frolov E.N."/>
            <person name="Podosokorskaya O.A."/>
        </authorList>
    </citation>
    <scope>NUCLEOTIDE SEQUENCE [LARGE SCALE GENOMIC DNA]</scope>
    <source>
        <strain evidence="1 2">4137-cl</strain>
    </source>
</reference>
<dbReference type="GO" id="GO:0008168">
    <property type="term" value="F:methyltransferase activity"/>
    <property type="evidence" value="ECO:0007669"/>
    <property type="project" value="UniProtKB-KW"/>
</dbReference>
<gene>
    <name evidence="1" type="ORF">Q4T40_21965</name>
</gene>
<protein>
    <submittedName>
        <fullName evidence="1">Pseudaminic acid biosynthesis-associated methylase</fullName>
    </submittedName>
</protein>
<dbReference type="RefSeq" id="WP_413782347.1">
    <property type="nucleotide sequence ID" value="NZ_JAUOZS010000001.1"/>
</dbReference>
<comment type="caution">
    <text evidence="1">The sequence shown here is derived from an EMBL/GenBank/DDBJ whole genome shotgun (WGS) entry which is preliminary data.</text>
</comment>
<keyword evidence="2" id="KW-1185">Reference proteome</keyword>
<keyword evidence="1" id="KW-0808">Transferase</keyword>